<feature type="compositionally biased region" description="Low complexity" evidence="8">
    <location>
        <begin position="40"/>
        <end position="59"/>
    </location>
</feature>
<feature type="region of interest" description="Disordered" evidence="8">
    <location>
        <begin position="40"/>
        <end position="74"/>
    </location>
</feature>
<dbReference type="InterPro" id="IPR028124">
    <property type="entry name" value="SMAP_dom"/>
</dbReference>
<feature type="compositionally biased region" description="Basic and acidic residues" evidence="8">
    <location>
        <begin position="398"/>
        <end position="410"/>
    </location>
</feature>
<feature type="compositionally biased region" description="Basic and acidic residues" evidence="8">
    <location>
        <begin position="158"/>
        <end position="167"/>
    </location>
</feature>
<feature type="compositionally biased region" description="Low complexity" evidence="8">
    <location>
        <begin position="136"/>
        <end position="154"/>
    </location>
</feature>
<evidence type="ECO:0000256" key="7">
    <source>
        <dbReference type="ARBA" id="ARBA00023242"/>
    </source>
</evidence>
<evidence type="ECO:0000256" key="5">
    <source>
        <dbReference type="ARBA" id="ARBA00022664"/>
    </source>
</evidence>
<dbReference type="EMBL" id="OUUZ01000008">
    <property type="protein sequence ID" value="SPQ21667.1"/>
    <property type="molecule type" value="Genomic_DNA"/>
</dbReference>
<feature type="region of interest" description="Disordered" evidence="8">
    <location>
        <begin position="86"/>
        <end position="211"/>
    </location>
</feature>
<dbReference type="InterPro" id="IPR013957">
    <property type="entry name" value="SNRNP27"/>
</dbReference>
<comment type="subcellular location">
    <subcellularLocation>
        <location evidence="2">Nucleus</location>
    </subcellularLocation>
</comment>
<evidence type="ECO:0000256" key="2">
    <source>
        <dbReference type="ARBA" id="ARBA00004123"/>
    </source>
</evidence>
<accession>A0A3S4AMY1</accession>
<feature type="compositionally biased region" description="Basic and acidic residues" evidence="8">
    <location>
        <begin position="513"/>
        <end position="525"/>
    </location>
</feature>
<evidence type="ECO:0000313" key="12">
    <source>
        <dbReference type="Proteomes" id="UP000289323"/>
    </source>
</evidence>
<evidence type="ECO:0000313" key="11">
    <source>
        <dbReference type="EMBL" id="SPQ21667.1"/>
    </source>
</evidence>
<dbReference type="Pfam" id="PF15477">
    <property type="entry name" value="SMAP"/>
    <property type="match status" value="1"/>
</dbReference>
<comment type="function">
    <text evidence="1">May play a role in mRNA splicing.</text>
</comment>
<gene>
    <name evidence="11" type="ORF">TT172_LOCUS4086</name>
</gene>
<protein>
    <submittedName>
        <fullName evidence="11">2b0725d7-f148-464c-b5d4-52238acf0055</fullName>
    </submittedName>
</protein>
<evidence type="ECO:0000256" key="6">
    <source>
        <dbReference type="ARBA" id="ARBA00023187"/>
    </source>
</evidence>
<comment type="similarity">
    <text evidence="3">Belongs to the SNUT3 family.</text>
</comment>
<feature type="compositionally biased region" description="Acidic residues" evidence="8">
    <location>
        <begin position="201"/>
        <end position="211"/>
    </location>
</feature>
<dbReference type="PANTHER" id="PTHR31077:SF1">
    <property type="entry name" value="U4_U6.U5 SMALL NUCLEAR RIBONUCLEOPROTEIN 27 KDA PROTEIN"/>
    <property type="match status" value="1"/>
</dbReference>
<evidence type="ECO:0000256" key="1">
    <source>
        <dbReference type="ARBA" id="ARBA00003632"/>
    </source>
</evidence>
<sequence>MVISAVEAIDPTSATETGGAIENEAQAAGTVTATATDIMTGPATMAGTGTGTKTTGGTAHAPETEGTAGALGLPGATGVTIGAAAREMGPIDGGKMTEHRERDRDRDARTATESPRRSASPKRVFERNGDEFTQLPTRSKPSSTNTPTPTAPVSFKVKGRDGSHGPESRQQPTSTRENSEEQERHYEDEDRHQSRGRFDADPMDEDEEEVVVEDDGLDDMAAMMGFGGFGSTKGKKVLGNNVGAARKEKKTVYRQYMNRIGVNLEKKSKKGEVSQPGVRETEAPTAVKSGEQPKIDDKKIKKEKRKDGKRKREVADAPVDVKSLAETNVDRANGVEGGEPPKKKHKDAMAEDSKEPEVKNQEKKDKKDKKRKRHQVADEQVPTVKRGMEQAVAATTDETMKDGDKKEEKKEKKKKKKKENKKGSESEGRAPAGTAEAGPEDPTREEEKPGKEEKKKKKKHKRKDEDGDVKMLEAAAAGSTNEQARPGEEEEKADLEEAKTEKKEKKHKKDKKDKKEKLEKSKTAETSEGTPKQAAPAAAAAPGADLLERWNVQGLDGGAKRQDKFMRLLGGKKHGTAAPAAGGEAKEGSRKRFDIGQVSQELEKQFDAGIRMKFGGGGQRRGLGA</sequence>
<reference evidence="11 12" key="1">
    <citation type="submission" date="2018-04" db="EMBL/GenBank/DDBJ databases">
        <authorList>
            <person name="Huttner S."/>
            <person name="Dainat J."/>
        </authorList>
    </citation>
    <scope>NUCLEOTIDE SEQUENCE [LARGE SCALE GENOMIC DNA]</scope>
</reference>
<evidence type="ECO:0000259" key="10">
    <source>
        <dbReference type="Pfam" id="PF15477"/>
    </source>
</evidence>
<dbReference type="Proteomes" id="UP000289323">
    <property type="component" value="Unassembled WGS sequence"/>
</dbReference>
<dbReference type="AlphaFoldDB" id="A0A3S4AMY1"/>
<organism evidence="11 12">
    <name type="scientific">Thermothielavioides terrestris</name>
    <dbReference type="NCBI Taxonomy" id="2587410"/>
    <lineage>
        <taxon>Eukaryota</taxon>
        <taxon>Fungi</taxon>
        <taxon>Dikarya</taxon>
        <taxon>Ascomycota</taxon>
        <taxon>Pezizomycotina</taxon>
        <taxon>Sordariomycetes</taxon>
        <taxon>Sordariomycetidae</taxon>
        <taxon>Sordariales</taxon>
        <taxon>Chaetomiaceae</taxon>
        <taxon>Thermothielavioides</taxon>
    </lineage>
</organism>
<evidence type="ECO:0000256" key="3">
    <source>
        <dbReference type="ARBA" id="ARBA00008218"/>
    </source>
</evidence>
<feature type="region of interest" description="Disordered" evidence="8">
    <location>
        <begin position="261"/>
        <end position="542"/>
    </location>
</feature>
<feature type="domain" description="Small acidic protein-like" evidence="10">
    <location>
        <begin position="550"/>
        <end position="624"/>
    </location>
</feature>
<evidence type="ECO:0000259" key="9">
    <source>
        <dbReference type="Pfam" id="PF08648"/>
    </source>
</evidence>
<feature type="compositionally biased region" description="Basic and acidic residues" evidence="8">
    <location>
        <begin position="177"/>
        <end position="200"/>
    </location>
</feature>
<feature type="domain" description="U4/U6.U5 small nuclear ribonucleoprotein 27kDa protein" evidence="9">
    <location>
        <begin position="218"/>
        <end position="261"/>
    </location>
</feature>
<proteinExistence type="inferred from homology"/>
<evidence type="ECO:0000256" key="8">
    <source>
        <dbReference type="SAM" id="MobiDB-lite"/>
    </source>
</evidence>
<comment type="subunit">
    <text evidence="4">Part of a tri-snRNP complex.</text>
</comment>
<dbReference type="Pfam" id="PF08648">
    <property type="entry name" value="SNRNP27"/>
    <property type="match status" value="1"/>
</dbReference>
<dbReference type="GO" id="GO:0071011">
    <property type="term" value="C:precatalytic spliceosome"/>
    <property type="evidence" value="ECO:0007669"/>
    <property type="project" value="TreeGrafter"/>
</dbReference>
<keyword evidence="6" id="KW-0508">mRNA splicing</keyword>
<feature type="compositionally biased region" description="Basic residues" evidence="8">
    <location>
        <begin position="411"/>
        <end position="420"/>
    </location>
</feature>
<keyword evidence="7" id="KW-0539">Nucleus</keyword>
<dbReference type="GO" id="GO:0008380">
    <property type="term" value="P:RNA splicing"/>
    <property type="evidence" value="ECO:0007669"/>
    <property type="project" value="UniProtKB-KW"/>
</dbReference>
<feature type="region of interest" description="Disordered" evidence="8">
    <location>
        <begin position="571"/>
        <end position="596"/>
    </location>
</feature>
<feature type="compositionally biased region" description="Basic and acidic residues" evidence="8">
    <location>
        <begin position="441"/>
        <end position="453"/>
    </location>
</feature>
<keyword evidence="5" id="KW-0507">mRNA processing</keyword>
<feature type="compositionally biased region" description="Basic residues" evidence="8">
    <location>
        <begin position="301"/>
        <end position="312"/>
    </location>
</feature>
<feature type="compositionally biased region" description="Basic and acidic residues" evidence="8">
    <location>
        <begin position="291"/>
        <end position="300"/>
    </location>
</feature>
<dbReference type="PANTHER" id="PTHR31077">
    <property type="entry name" value="U4/U6.U5 SMALL NUCLEAR RIBONUCLEOPROTEIN 27 KDA PROTEIN"/>
    <property type="match status" value="1"/>
</dbReference>
<name>A0A3S4AMY1_9PEZI</name>
<evidence type="ECO:0000256" key="4">
    <source>
        <dbReference type="ARBA" id="ARBA00011825"/>
    </source>
</evidence>
<feature type="compositionally biased region" description="Basic and acidic residues" evidence="8">
    <location>
        <begin position="584"/>
        <end position="594"/>
    </location>
</feature>
<feature type="compositionally biased region" description="Basic and acidic residues" evidence="8">
    <location>
        <begin position="347"/>
        <end position="365"/>
    </location>
</feature>
<feature type="compositionally biased region" description="Low complexity" evidence="8">
    <location>
        <begin position="526"/>
        <end position="542"/>
    </location>
</feature>
<dbReference type="GO" id="GO:0006397">
    <property type="term" value="P:mRNA processing"/>
    <property type="evidence" value="ECO:0007669"/>
    <property type="project" value="UniProtKB-KW"/>
</dbReference>
<feature type="compositionally biased region" description="Basic and acidic residues" evidence="8">
    <location>
        <begin position="95"/>
        <end position="116"/>
    </location>
</feature>